<dbReference type="InterPro" id="IPR043133">
    <property type="entry name" value="GTP-CH-I_C/QueF"/>
</dbReference>
<sequence length="115" mass="13467">MKIQINDLIAYSQIGIRCWEKVLKQRLVINCEITLRSYDSICDINYTIDYHEFTNNLINFVSSQKFSLLETLVLKLMDYIMQDDRISHCCLKVHKCLACGKNANVSIELQRFAQN</sequence>
<evidence type="ECO:0000256" key="3">
    <source>
        <dbReference type="ARBA" id="ARBA00005708"/>
    </source>
</evidence>
<dbReference type="STRING" id="779.GCA_002019755_00459"/>
<protein>
    <recommendedName>
        <fullName evidence="4">dihydroneopterin aldolase</fullName>
        <ecNumber evidence="4">4.1.2.25</ecNumber>
    </recommendedName>
    <alternativeName>
        <fullName evidence="7">7,8-dihydroneopterin aldolase</fullName>
    </alternativeName>
</protein>
<comment type="catalytic activity">
    <reaction evidence="1">
        <text>7,8-dihydroneopterin = 6-hydroxymethyl-7,8-dihydropterin + glycolaldehyde</text>
        <dbReference type="Rhea" id="RHEA:10540"/>
        <dbReference type="ChEBI" id="CHEBI:17001"/>
        <dbReference type="ChEBI" id="CHEBI:17071"/>
        <dbReference type="ChEBI" id="CHEBI:44841"/>
        <dbReference type="EC" id="4.1.2.25"/>
    </reaction>
</comment>
<comment type="pathway">
    <text evidence="2">Cofactor biosynthesis; tetrahydrofolate biosynthesis; 2-amino-4-hydroxy-6-hydroxymethyl-7,8-dihydropteridine diphosphate from 7,8-dihydroneopterin triphosphate: step 3/4.</text>
</comment>
<evidence type="ECO:0000313" key="12">
    <source>
        <dbReference type="Proteomes" id="UP000092731"/>
    </source>
</evidence>
<dbReference type="Proteomes" id="UP000092731">
    <property type="component" value="Unassembled WGS sequence"/>
</dbReference>
<evidence type="ECO:0000256" key="4">
    <source>
        <dbReference type="ARBA" id="ARBA00013043"/>
    </source>
</evidence>
<dbReference type="Pfam" id="PF02152">
    <property type="entry name" value="FolB"/>
    <property type="match status" value="1"/>
</dbReference>
<evidence type="ECO:0000313" key="11">
    <source>
        <dbReference type="Proteomes" id="UP000092677"/>
    </source>
</evidence>
<dbReference type="GO" id="GO:0004150">
    <property type="term" value="F:dihydroneopterin aldolase activity"/>
    <property type="evidence" value="ECO:0007669"/>
    <property type="project" value="UniProtKB-EC"/>
</dbReference>
<gene>
    <name evidence="9" type="ORF">EHRUM2_04790</name>
    <name evidence="10" type="ORF">EHRUM3_05740</name>
</gene>
<evidence type="ECO:0000256" key="6">
    <source>
        <dbReference type="ARBA" id="ARBA00023239"/>
    </source>
</evidence>
<evidence type="ECO:0000259" key="8">
    <source>
        <dbReference type="SMART" id="SM00905"/>
    </source>
</evidence>
<dbReference type="GO" id="GO:0005737">
    <property type="term" value="C:cytoplasm"/>
    <property type="evidence" value="ECO:0007669"/>
    <property type="project" value="TreeGrafter"/>
</dbReference>
<dbReference type="Proteomes" id="UP000092677">
    <property type="component" value="Unassembled WGS sequence"/>
</dbReference>
<evidence type="ECO:0000256" key="7">
    <source>
        <dbReference type="ARBA" id="ARBA00032903"/>
    </source>
</evidence>
<dbReference type="GO" id="GO:0046656">
    <property type="term" value="P:folic acid biosynthetic process"/>
    <property type="evidence" value="ECO:0007669"/>
    <property type="project" value="UniProtKB-KW"/>
</dbReference>
<dbReference type="PANTHER" id="PTHR42844:SF1">
    <property type="entry name" value="DIHYDRONEOPTERIN ALDOLASE 1-RELATED"/>
    <property type="match status" value="1"/>
</dbReference>
<evidence type="ECO:0000313" key="9">
    <source>
        <dbReference type="EMBL" id="GAT77261.1"/>
    </source>
</evidence>
<dbReference type="NCBIfam" id="TIGR00526">
    <property type="entry name" value="folB_dom"/>
    <property type="match status" value="1"/>
</dbReference>
<reference evidence="11 12" key="2">
    <citation type="submission" date="2016-05" db="EMBL/GenBank/DDBJ databases">
        <title>Draft genome sequences of four strains of Ehrlichia ruminantium, a tick-borne pathogen of ruminants, isolated from Zimbabwe, The Gambia and Ghana.</title>
        <authorList>
            <person name="Nakao R."/>
            <person name="Jongejan F."/>
            <person name="Sugimoto C."/>
        </authorList>
    </citation>
    <scope>NUCLEOTIDE SEQUENCE [LARGE SCALE GENOMIC DNA]</scope>
    <source>
        <strain evidence="11">Kerr Seringe</strain>
        <strain evidence="12">Pokoase 417</strain>
    </source>
</reference>
<accession>A0A170QQZ9</accession>
<keyword evidence="6" id="KW-0456">Lyase</keyword>
<feature type="domain" description="Dihydroneopterin aldolase/epimerase" evidence="8">
    <location>
        <begin position="3"/>
        <end position="111"/>
    </location>
</feature>
<dbReference type="AlphaFoldDB" id="A0A170QQZ9"/>
<comment type="similarity">
    <text evidence="3">Belongs to the DHNA family.</text>
</comment>
<name>A0A170QQZ9_EHRRU</name>
<dbReference type="InterPro" id="IPR006157">
    <property type="entry name" value="FolB_dom"/>
</dbReference>
<dbReference type="EMBL" id="BDDM01000192">
    <property type="protein sequence ID" value="GAT78354.1"/>
    <property type="molecule type" value="Genomic_DNA"/>
</dbReference>
<dbReference type="EC" id="4.1.2.25" evidence="4"/>
<dbReference type="EMBL" id="BDDL01000057">
    <property type="protein sequence ID" value="GAT77261.1"/>
    <property type="molecule type" value="Genomic_DNA"/>
</dbReference>
<keyword evidence="5" id="KW-0289">Folate biosynthesis</keyword>
<dbReference type="InterPro" id="IPR006156">
    <property type="entry name" value="Dihydroneopterin_aldolase"/>
</dbReference>
<comment type="caution">
    <text evidence="9">The sequence shown here is derived from an EMBL/GenBank/DDBJ whole genome shotgun (WGS) entry which is preliminary data.</text>
</comment>
<dbReference type="RefSeq" id="WP_065432599.1">
    <property type="nucleotide sequence ID" value="NZ_BDDL01000057.1"/>
</dbReference>
<dbReference type="SUPFAM" id="SSF55620">
    <property type="entry name" value="Tetrahydrobiopterin biosynthesis enzymes-like"/>
    <property type="match status" value="1"/>
</dbReference>
<proteinExistence type="inferred from homology"/>
<evidence type="ECO:0000256" key="1">
    <source>
        <dbReference type="ARBA" id="ARBA00001353"/>
    </source>
</evidence>
<evidence type="ECO:0000256" key="5">
    <source>
        <dbReference type="ARBA" id="ARBA00022909"/>
    </source>
</evidence>
<dbReference type="PANTHER" id="PTHR42844">
    <property type="entry name" value="DIHYDRONEOPTERIN ALDOLASE 1-RELATED"/>
    <property type="match status" value="1"/>
</dbReference>
<dbReference type="SMART" id="SM00905">
    <property type="entry name" value="FolB"/>
    <property type="match status" value="1"/>
</dbReference>
<reference evidence="9" key="1">
    <citation type="journal article" date="2016" name="Genome Announc.">
        <title>Draft Genome Sequences of Three Strains of Ehrlichia ruminantium, a Tick-Borne Pathogen of Ruminants, Isolated from Zimbabwe, The Gambia, and Ghana.</title>
        <authorList>
            <person name="Nakao R."/>
            <person name="Jongejan F."/>
            <person name="Sugimoto C."/>
        </authorList>
    </citation>
    <scope>NUCLEOTIDE SEQUENCE</scope>
    <source>
        <strain evidence="9">Kerr Seringe</strain>
        <strain evidence="10">Pokoase 417</strain>
    </source>
</reference>
<organism evidence="9 11">
    <name type="scientific">Ehrlichia ruminantium</name>
    <name type="common">heartwater rickettsia</name>
    <name type="synonym">Cowdria ruminantium</name>
    <dbReference type="NCBI Taxonomy" id="779"/>
    <lineage>
        <taxon>Bacteria</taxon>
        <taxon>Pseudomonadati</taxon>
        <taxon>Pseudomonadota</taxon>
        <taxon>Alphaproteobacteria</taxon>
        <taxon>Rickettsiales</taxon>
        <taxon>Anaplasmataceae</taxon>
        <taxon>Ehrlichia</taxon>
    </lineage>
</organism>
<evidence type="ECO:0000313" key="10">
    <source>
        <dbReference type="EMBL" id="GAT78354.1"/>
    </source>
</evidence>
<evidence type="ECO:0000256" key="2">
    <source>
        <dbReference type="ARBA" id="ARBA00005013"/>
    </source>
</evidence>
<dbReference type="Gene3D" id="3.30.1130.10">
    <property type="match status" value="1"/>
</dbReference>